<dbReference type="PANTHER" id="PTHR45695">
    <property type="entry name" value="LEUCOKININ RECEPTOR-RELATED"/>
    <property type="match status" value="1"/>
</dbReference>
<dbReference type="SUPFAM" id="SSF81321">
    <property type="entry name" value="Family A G protein-coupled receptor-like"/>
    <property type="match status" value="1"/>
</dbReference>
<dbReference type="GO" id="GO:0004930">
    <property type="term" value="F:G protein-coupled receptor activity"/>
    <property type="evidence" value="ECO:0007669"/>
    <property type="project" value="UniProtKB-KW"/>
</dbReference>
<dbReference type="EMBL" id="JARQWQ010000078">
    <property type="protein sequence ID" value="KAK2553352.1"/>
    <property type="molecule type" value="Genomic_DNA"/>
</dbReference>
<evidence type="ECO:0000256" key="6">
    <source>
        <dbReference type="ARBA" id="ARBA00023170"/>
    </source>
</evidence>
<dbReference type="PANTHER" id="PTHR45695:SF9">
    <property type="entry name" value="LEUCOKININ RECEPTOR"/>
    <property type="match status" value="1"/>
</dbReference>
<dbReference type="Pfam" id="PF00001">
    <property type="entry name" value="7tm_1"/>
    <property type="match status" value="1"/>
</dbReference>
<evidence type="ECO:0000256" key="3">
    <source>
        <dbReference type="ARBA" id="ARBA00022989"/>
    </source>
</evidence>
<accession>A0AAD9UXG8</accession>
<evidence type="ECO:0000256" key="2">
    <source>
        <dbReference type="ARBA" id="ARBA00022692"/>
    </source>
</evidence>
<feature type="transmembrane region" description="Helical" evidence="8">
    <location>
        <begin position="150"/>
        <end position="171"/>
    </location>
</feature>
<feature type="transmembrane region" description="Helical" evidence="8">
    <location>
        <begin position="197"/>
        <end position="218"/>
    </location>
</feature>
<organism evidence="10 11">
    <name type="scientific">Acropora cervicornis</name>
    <name type="common">Staghorn coral</name>
    <dbReference type="NCBI Taxonomy" id="6130"/>
    <lineage>
        <taxon>Eukaryota</taxon>
        <taxon>Metazoa</taxon>
        <taxon>Cnidaria</taxon>
        <taxon>Anthozoa</taxon>
        <taxon>Hexacorallia</taxon>
        <taxon>Scleractinia</taxon>
        <taxon>Astrocoeniina</taxon>
        <taxon>Acroporidae</taxon>
        <taxon>Acropora</taxon>
    </lineage>
</organism>
<gene>
    <name evidence="10" type="ORF">P5673_025324</name>
</gene>
<comment type="subcellular location">
    <subcellularLocation>
        <location evidence="1">Membrane</location>
        <topology evidence="1">Multi-pass membrane protein</topology>
    </subcellularLocation>
</comment>
<reference evidence="10" key="1">
    <citation type="journal article" date="2023" name="G3 (Bethesda)">
        <title>Whole genome assembly and annotation of the endangered Caribbean coral Acropora cervicornis.</title>
        <authorList>
            <person name="Selwyn J.D."/>
            <person name="Vollmer S.V."/>
        </authorList>
    </citation>
    <scope>NUCLEOTIDE SEQUENCE</scope>
    <source>
        <strain evidence="10">K2</strain>
    </source>
</reference>
<dbReference type="InterPro" id="IPR017452">
    <property type="entry name" value="GPCR_Rhodpsn_7TM"/>
</dbReference>
<dbReference type="Proteomes" id="UP001249851">
    <property type="component" value="Unassembled WGS sequence"/>
</dbReference>
<sequence length="380" mass="42512">MESSTVFPSLPNNATNRIIPTDKSLPGNDGNRFEGIFVTLFGFVMLAGFIGNAMVILTICRKSSLRTPCNILIMNIAIVDLLVAIGLTPLRIAEIFIGWPLGNFLCQFVGPLQDVIMCVSVVTHSIIALERYRVIVTPFKNKLTLGKAKIAIAISYCACYALTGVPLALVLKEQEKGGVYFCRATWPSISSRRVFEVYLVASFIFLPLVIQTGVYIIIVSRLKREDASIELARSGTVVQRRNQVRKKARLVKMLIILVVVFQICLIPRGTYILVKEFVSTKFKMQNADLLKVFSIATIIMYYLKHVFNPFILFAMSAEFRKNCFGCRTMCYNKLDVAVSSMLQHVSRQSDSGDAKETKSLYDETPEAVRKDAIETSETIL</sequence>
<dbReference type="CDD" id="cd00637">
    <property type="entry name" value="7tm_classA_rhodopsin-like"/>
    <property type="match status" value="1"/>
</dbReference>
<evidence type="ECO:0000256" key="7">
    <source>
        <dbReference type="ARBA" id="ARBA00023224"/>
    </source>
</evidence>
<dbReference type="AlphaFoldDB" id="A0AAD9UXG8"/>
<dbReference type="GO" id="GO:0005886">
    <property type="term" value="C:plasma membrane"/>
    <property type="evidence" value="ECO:0007669"/>
    <property type="project" value="TreeGrafter"/>
</dbReference>
<proteinExistence type="predicted"/>
<feature type="transmembrane region" description="Helical" evidence="8">
    <location>
        <begin position="293"/>
        <end position="314"/>
    </location>
</feature>
<feature type="domain" description="G-protein coupled receptors family 1 profile" evidence="9">
    <location>
        <begin position="51"/>
        <end position="312"/>
    </location>
</feature>
<feature type="transmembrane region" description="Helical" evidence="8">
    <location>
        <begin position="36"/>
        <end position="60"/>
    </location>
</feature>
<feature type="transmembrane region" description="Helical" evidence="8">
    <location>
        <begin position="112"/>
        <end position="129"/>
    </location>
</feature>
<dbReference type="InterPro" id="IPR000276">
    <property type="entry name" value="GPCR_Rhodpsn"/>
</dbReference>
<dbReference type="PROSITE" id="PS50262">
    <property type="entry name" value="G_PROTEIN_RECEP_F1_2"/>
    <property type="match status" value="1"/>
</dbReference>
<reference evidence="10" key="2">
    <citation type="journal article" date="2023" name="Science">
        <title>Genomic signatures of disease resistance in endangered staghorn corals.</title>
        <authorList>
            <person name="Vollmer S.V."/>
            <person name="Selwyn J.D."/>
            <person name="Despard B.A."/>
            <person name="Roesel C.L."/>
        </authorList>
    </citation>
    <scope>NUCLEOTIDE SEQUENCE</scope>
    <source>
        <strain evidence="10">K2</strain>
    </source>
</reference>
<keyword evidence="7" id="KW-0807">Transducer</keyword>
<comment type="caution">
    <text evidence="10">The sequence shown here is derived from an EMBL/GenBank/DDBJ whole genome shotgun (WGS) entry which is preliminary data.</text>
</comment>
<evidence type="ECO:0000256" key="8">
    <source>
        <dbReference type="SAM" id="Phobius"/>
    </source>
</evidence>
<evidence type="ECO:0000256" key="1">
    <source>
        <dbReference type="ARBA" id="ARBA00004141"/>
    </source>
</evidence>
<evidence type="ECO:0000259" key="9">
    <source>
        <dbReference type="PROSITE" id="PS50262"/>
    </source>
</evidence>
<feature type="transmembrane region" description="Helical" evidence="8">
    <location>
        <begin position="72"/>
        <end position="92"/>
    </location>
</feature>
<dbReference type="SMART" id="SM01381">
    <property type="entry name" value="7TM_GPCR_Srsx"/>
    <property type="match status" value="1"/>
</dbReference>
<keyword evidence="6 10" id="KW-0675">Receptor</keyword>
<keyword evidence="3 8" id="KW-1133">Transmembrane helix</keyword>
<dbReference type="PRINTS" id="PR00237">
    <property type="entry name" value="GPCRRHODOPSN"/>
</dbReference>
<protein>
    <submittedName>
        <fullName evidence="10">Neuropeptide FF receptor 2</fullName>
    </submittedName>
</protein>
<keyword evidence="4" id="KW-0297">G-protein coupled receptor</keyword>
<keyword evidence="11" id="KW-1185">Reference proteome</keyword>
<keyword evidence="5 8" id="KW-0472">Membrane</keyword>
<evidence type="ECO:0000313" key="10">
    <source>
        <dbReference type="EMBL" id="KAK2553352.1"/>
    </source>
</evidence>
<name>A0AAD9UXG8_ACRCE</name>
<evidence type="ECO:0000256" key="5">
    <source>
        <dbReference type="ARBA" id="ARBA00023136"/>
    </source>
</evidence>
<evidence type="ECO:0000313" key="11">
    <source>
        <dbReference type="Proteomes" id="UP001249851"/>
    </source>
</evidence>
<keyword evidence="2 8" id="KW-0812">Transmembrane</keyword>
<dbReference type="Gene3D" id="1.20.1070.10">
    <property type="entry name" value="Rhodopsin 7-helix transmembrane proteins"/>
    <property type="match status" value="1"/>
</dbReference>
<feature type="transmembrane region" description="Helical" evidence="8">
    <location>
        <begin position="250"/>
        <end position="273"/>
    </location>
</feature>
<evidence type="ECO:0000256" key="4">
    <source>
        <dbReference type="ARBA" id="ARBA00023040"/>
    </source>
</evidence>